<evidence type="ECO:0000313" key="16">
    <source>
        <dbReference type="Proteomes" id="UP001197247"/>
    </source>
</evidence>
<sequence>MTVGAECALCPAFHQDRRVKLAPLSLRIRKLASTRLGLKSLRPGQLDAVKALAKGKDVLVVMPTGAGKSAVYQLAGLLLDGPTVVVSPLIALQRDQLAGLARHGEDAGLGAVAVNSAQSQGRTDEAWETLTAGDAEFVFLAPEQLANQKVLERLAELKVSLLAVDEAHCVSAWGHDFRPHYLRIGDVVEALGRPRVLALTATAAPPVRAEIVERLRMNDPVRIVTGFDRPNLDLEVRRFVDARHKEKAVVERVVELEGSGLVYSATRRSTEEYAEQLREKGRKARAYHAGLKAAERDEVHAGFLSGEIDVVVATSAFGMGINKADVRFVVHADVPDSIDSYYQEIGRAGRDGAPALACLYYRPEDLSLRNFFASGGPDEEVLSQVAGAVLEHTREDGSVPAGELRKELDLSHTKLTSAVNLLEQAGALRVEEDAHLAYTDVSVPAAAAVVAAGEVDAEHTRMDRSRVEMMRGYAETTGCRREFLLGYFGEELEAGDAGCGNCDTCRSGSAAEQDEVEESVPPEVAALVFDINERVVHREWGPGVVMRDEADRITVLFEQVGYRTLALAALAADDELLVREEQ</sequence>
<dbReference type="InterPro" id="IPR004589">
    <property type="entry name" value="DNA_helicase_ATP-dep_RecQ"/>
</dbReference>
<evidence type="ECO:0000313" key="15">
    <source>
        <dbReference type="EMBL" id="MBT0770888.1"/>
    </source>
</evidence>
<dbReference type="Proteomes" id="UP001197247">
    <property type="component" value="Unassembled WGS sequence"/>
</dbReference>
<dbReference type="PROSITE" id="PS51192">
    <property type="entry name" value="HELICASE_ATP_BIND_1"/>
    <property type="match status" value="1"/>
</dbReference>
<dbReference type="InterPro" id="IPR001650">
    <property type="entry name" value="Helicase_C-like"/>
</dbReference>
<evidence type="ECO:0000259" key="14">
    <source>
        <dbReference type="PROSITE" id="PS51194"/>
    </source>
</evidence>
<dbReference type="InterPro" id="IPR032284">
    <property type="entry name" value="RecQ_Zn-bd"/>
</dbReference>
<dbReference type="PANTHER" id="PTHR13710">
    <property type="entry name" value="DNA HELICASE RECQ FAMILY MEMBER"/>
    <property type="match status" value="1"/>
</dbReference>
<dbReference type="PROSITE" id="PS51194">
    <property type="entry name" value="HELICASE_CTER"/>
    <property type="match status" value="1"/>
</dbReference>
<keyword evidence="2" id="KW-0479">Metal-binding</keyword>
<dbReference type="SMART" id="SM00487">
    <property type="entry name" value="DEXDc"/>
    <property type="match status" value="1"/>
</dbReference>
<keyword evidence="6" id="KW-0067">ATP-binding</keyword>
<dbReference type="InterPro" id="IPR027417">
    <property type="entry name" value="P-loop_NTPase"/>
</dbReference>
<evidence type="ECO:0000256" key="10">
    <source>
        <dbReference type="ARBA" id="ARBA00034808"/>
    </source>
</evidence>
<dbReference type="Pfam" id="PF00271">
    <property type="entry name" value="Helicase_C"/>
    <property type="match status" value="1"/>
</dbReference>
<evidence type="ECO:0000256" key="9">
    <source>
        <dbReference type="ARBA" id="ARBA00034617"/>
    </source>
</evidence>
<organism evidence="15 16">
    <name type="scientific">Kineosporia corallincola</name>
    <dbReference type="NCBI Taxonomy" id="2835133"/>
    <lineage>
        <taxon>Bacteria</taxon>
        <taxon>Bacillati</taxon>
        <taxon>Actinomycetota</taxon>
        <taxon>Actinomycetes</taxon>
        <taxon>Kineosporiales</taxon>
        <taxon>Kineosporiaceae</taxon>
        <taxon>Kineosporia</taxon>
    </lineage>
</organism>
<evidence type="ECO:0000256" key="4">
    <source>
        <dbReference type="ARBA" id="ARBA00022801"/>
    </source>
</evidence>
<evidence type="ECO:0000256" key="6">
    <source>
        <dbReference type="ARBA" id="ARBA00022840"/>
    </source>
</evidence>
<proteinExistence type="inferred from homology"/>
<dbReference type="Pfam" id="PF00270">
    <property type="entry name" value="DEAD"/>
    <property type="match status" value="1"/>
</dbReference>
<dbReference type="InterPro" id="IPR036388">
    <property type="entry name" value="WH-like_DNA-bd_sf"/>
</dbReference>
<keyword evidence="5 15" id="KW-0347">Helicase</keyword>
<dbReference type="SUPFAM" id="SSF46785">
    <property type="entry name" value="Winged helix' DNA-binding domain"/>
    <property type="match status" value="1"/>
</dbReference>
<dbReference type="InterPro" id="IPR036390">
    <property type="entry name" value="WH_DNA-bd_sf"/>
</dbReference>
<dbReference type="Pfam" id="PF16124">
    <property type="entry name" value="RecQ_Zn_bind"/>
    <property type="match status" value="1"/>
</dbReference>
<dbReference type="InterPro" id="IPR011545">
    <property type="entry name" value="DEAD/DEAH_box_helicase_dom"/>
</dbReference>
<dbReference type="NCBIfam" id="TIGR00614">
    <property type="entry name" value="recQ_fam"/>
    <property type="match status" value="1"/>
</dbReference>
<reference evidence="15 16" key="1">
    <citation type="submission" date="2021-05" db="EMBL/GenBank/DDBJ databases">
        <title>Kineosporia and Streptomyces sp. nov. two new marine actinobacteria isolated from Coral.</title>
        <authorList>
            <person name="Buangrab K."/>
            <person name="Sutthacheep M."/>
            <person name="Yeemin T."/>
            <person name="Harunari E."/>
            <person name="Igarashi Y."/>
            <person name="Kanchanasin P."/>
            <person name="Tanasupawat S."/>
            <person name="Phongsopitanun W."/>
        </authorList>
    </citation>
    <scope>NUCLEOTIDE SEQUENCE [LARGE SCALE GENOMIC DNA]</scope>
    <source>
        <strain evidence="15 16">J2-2</strain>
    </source>
</reference>
<dbReference type="InterPro" id="IPR014001">
    <property type="entry name" value="Helicase_ATP-bd"/>
</dbReference>
<dbReference type="RefSeq" id="WP_214157179.1">
    <property type="nucleotide sequence ID" value="NZ_JAHBAY010000007.1"/>
</dbReference>
<protein>
    <recommendedName>
        <fullName evidence="11">ATP-dependent DNA helicase RecQ</fullName>
        <ecNumber evidence="10">5.6.2.4</ecNumber>
    </recommendedName>
    <alternativeName>
        <fullName evidence="12">DNA 3'-5' helicase RecQ</fullName>
    </alternativeName>
</protein>
<evidence type="ECO:0000256" key="2">
    <source>
        <dbReference type="ARBA" id="ARBA00022723"/>
    </source>
</evidence>
<evidence type="ECO:0000256" key="5">
    <source>
        <dbReference type="ARBA" id="ARBA00022806"/>
    </source>
</evidence>
<name>A0ABS5TJ76_9ACTN</name>
<keyword evidence="3" id="KW-0547">Nucleotide-binding</keyword>
<evidence type="ECO:0000256" key="11">
    <source>
        <dbReference type="ARBA" id="ARBA00044535"/>
    </source>
</evidence>
<evidence type="ECO:0000256" key="8">
    <source>
        <dbReference type="ARBA" id="ARBA00023235"/>
    </source>
</evidence>
<keyword evidence="7" id="KW-0238">DNA-binding</keyword>
<comment type="similarity">
    <text evidence="1">Belongs to the helicase family. RecQ subfamily.</text>
</comment>
<dbReference type="EC" id="5.6.2.4" evidence="10"/>
<accession>A0ABS5TJ76</accession>
<dbReference type="SUPFAM" id="SSF52540">
    <property type="entry name" value="P-loop containing nucleoside triphosphate hydrolases"/>
    <property type="match status" value="1"/>
</dbReference>
<comment type="catalytic activity">
    <reaction evidence="9">
        <text>Couples ATP hydrolysis with the unwinding of duplex DNA by translocating in the 3'-5' direction.</text>
        <dbReference type="EC" id="5.6.2.4"/>
    </reaction>
</comment>
<evidence type="ECO:0000256" key="12">
    <source>
        <dbReference type="ARBA" id="ARBA00044550"/>
    </source>
</evidence>
<feature type="domain" description="Helicase C-terminal" evidence="14">
    <location>
        <begin position="248"/>
        <end position="397"/>
    </location>
</feature>
<dbReference type="PANTHER" id="PTHR13710:SF105">
    <property type="entry name" value="ATP-DEPENDENT DNA HELICASE Q1"/>
    <property type="match status" value="1"/>
</dbReference>
<evidence type="ECO:0000256" key="1">
    <source>
        <dbReference type="ARBA" id="ARBA00005446"/>
    </source>
</evidence>
<dbReference type="GO" id="GO:0003678">
    <property type="term" value="F:DNA helicase activity"/>
    <property type="evidence" value="ECO:0007669"/>
    <property type="project" value="UniProtKB-EC"/>
</dbReference>
<dbReference type="Gene3D" id="3.40.50.300">
    <property type="entry name" value="P-loop containing nucleotide triphosphate hydrolases"/>
    <property type="match status" value="2"/>
</dbReference>
<dbReference type="GO" id="GO:0016787">
    <property type="term" value="F:hydrolase activity"/>
    <property type="evidence" value="ECO:0007669"/>
    <property type="project" value="UniProtKB-KW"/>
</dbReference>
<evidence type="ECO:0000256" key="3">
    <source>
        <dbReference type="ARBA" id="ARBA00022741"/>
    </source>
</evidence>
<keyword evidence="4 15" id="KW-0378">Hydrolase</keyword>
<evidence type="ECO:0000256" key="7">
    <source>
        <dbReference type="ARBA" id="ARBA00023125"/>
    </source>
</evidence>
<gene>
    <name evidence="15" type="ORF">KIH74_18255</name>
</gene>
<keyword evidence="8" id="KW-0413">Isomerase</keyword>
<dbReference type="EMBL" id="JAHBAY010000007">
    <property type="protein sequence ID" value="MBT0770888.1"/>
    <property type="molecule type" value="Genomic_DNA"/>
</dbReference>
<dbReference type="CDD" id="cd17920">
    <property type="entry name" value="DEXHc_RecQ"/>
    <property type="match status" value="1"/>
</dbReference>
<keyword evidence="16" id="KW-1185">Reference proteome</keyword>
<evidence type="ECO:0000259" key="13">
    <source>
        <dbReference type="PROSITE" id="PS51192"/>
    </source>
</evidence>
<feature type="domain" description="Helicase ATP-binding" evidence="13">
    <location>
        <begin position="49"/>
        <end position="221"/>
    </location>
</feature>
<dbReference type="SMART" id="SM00490">
    <property type="entry name" value="HELICc"/>
    <property type="match status" value="1"/>
</dbReference>
<comment type="caution">
    <text evidence="15">The sequence shown here is derived from an EMBL/GenBank/DDBJ whole genome shotgun (WGS) entry which is preliminary data.</text>
</comment>
<dbReference type="Gene3D" id="1.10.10.10">
    <property type="entry name" value="Winged helix-like DNA-binding domain superfamily/Winged helix DNA-binding domain"/>
    <property type="match status" value="1"/>
</dbReference>